<dbReference type="EMBL" id="AGSI01000008">
    <property type="protein sequence ID" value="EIE23024.1"/>
    <property type="molecule type" value="Genomic_DNA"/>
</dbReference>
<feature type="coiled-coil region" evidence="1">
    <location>
        <begin position="886"/>
        <end position="962"/>
    </location>
</feature>
<feature type="coiled-coil region" evidence="1">
    <location>
        <begin position="999"/>
        <end position="1102"/>
    </location>
</feature>
<protein>
    <submittedName>
        <fullName evidence="3">Uncharacterized protein</fullName>
    </submittedName>
</protein>
<dbReference type="KEGG" id="csl:COCSUDRAFT_63407"/>
<evidence type="ECO:0000256" key="2">
    <source>
        <dbReference type="SAM" id="MobiDB-lite"/>
    </source>
</evidence>
<name>I0YXA5_COCSC</name>
<comment type="caution">
    <text evidence="3">The sequence shown here is derived from an EMBL/GenBank/DDBJ whole genome shotgun (WGS) entry which is preliminary data.</text>
</comment>
<organism evidence="3 4">
    <name type="scientific">Coccomyxa subellipsoidea (strain C-169)</name>
    <name type="common">Green microalga</name>
    <dbReference type="NCBI Taxonomy" id="574566"/>
    <lineage>
        <taxon>Eukaryota</taxon>
        <taxon>Viridiplantae</taxon>
        <taxon>Chlorophyta</taxon>
        <taxon>core chlorophytes</taxon>
        <taxon>Trebouxiophyceae</taxon>
        <taxon>Trebouxiophyceae incertae sedis</taxon>
        <taxon>Coccomyxaceae</taxon>
        <taxon>Coccomyxa</taxon>
        <taxon>Coccomyxa subellipsoidea</taxon>
    </lineage>
</organism>
<dbReference type="Proteomes" id="UP000007264">
    <property type="component" value="Unassembled WGS sequence"/>
</dbReference>
<feature type="region of interest" description="Disordered" evidence="2">
    <location>
        <begin position="63"/>
        <end position="89"/>
    </location>
</feature>
<feature type="region of interest" description="Disordered" evidence="2">
    <location>
        <begin position="1368"/>
        <end position="1396"/>
    </location>
</feature>
<dbReference type="GeneID" id="17041012"/>
<reference evidence="3 4" key="1">
    <citation type="journal article" date="2012" name="Genome Biol.">
        <title>The genome of the polar eukaryotic microalga coccomyxa subellipsoidea reveals traits of cold adaptation.</title>
        <authorList>
            <person name="Blanc G."/>
            <person name="Agarkova I."/>
            <person name="Grimwood J."/>
            <person name="Kuo A."/>
            <person name="Brueggeman A."/>
            <person name="Dunigan D."/>
            <person name="Gurnon J."/>
            <person name="Ladunga I."/>
            <person name="Lindquist E."/>
            <person name="Lucas S."/>
            <person name="Pangilinan J."/>
            <person name="Proschold T."/>
            <person name="Salamov A."/>
            <person name="Schmutz J."/>
            <person name="Weeks D."/>
            <person name="Yamada T."/>
            <person name="Claverie J.M."/>
            <person name="Grigoriev I."/>
            <person name="Van Etten J."/>
            <person name="Lomsadze A."/>
            <person name="Borodovsky M."/>
        </authorList>
    </citation>
    <scope>NUCLEOTIDE SEQUENCE [LARGE SCALE GENOMIC DNA]</scope>
    <source>
        <strain evidence="3 4">C-169</strain>
    </source>
</reference>
<keyword evidence="4" id="KW-1185">Reference proteome</keyword>
<feature type="coiled-coil region" evidence="1">
    <location>
        <begin position="1835"/>
        <end position="1893"/>
    </location>
</feature>
<sequence>MQDLENDIKATERSLLAIADREPDSKGGVQAAARSLLGLLRLKARGNAGMSQDGLQLVRDSCTSLLTPQPGNSHPGPQKAPDSRLTPQQQPAVLNKKLQECCSVLGSAIDSATVAQLAAVLESLYTRQLQLLSQCPQLPGPKNANSLPATAAAPPMTTSHQLAGQGNFDNADVDQLLPAQRPAPVAVTRRECFLQATTQNLAGAEDAPNMASPAPGAVGPMACRPHGAHSGGYGVAQASQDEGSRQGWGWGGEPAAARGRQAVEVDRHGRVVASASSQLDRADASGLLLSQKKQSTADREATLKLRLQEAEVLCEEYAGRVAAMEQRCAEVELLQGENLRQGDALADAHQRLRAAEEESSARVELLSQVNADQADLVEELSQQVESLRAEAAAAAAAPAVLQLESKVAEADAAAATAAQTAGAAHKRAEELEGQVESLQEEVAAAAHLRRQVADQAAALEAANTEIDQLRAGVEMAQDAHDRSLAALQAQLEEQAGEVAELHDQNMALRVDAGQARQLLALRTEALIHSEAAAAAAAAPAAEAASAAPSSVPAKAGAAAKEAARLRAALAVSEDQRRRDGEAAEKAAAVLRAEIERLRARRPRTAPPGPTTPDRRSAPPARRGSASSGRSEDPSAGPPEPTAGHRWPGPPALAAAPADHRPFKPASLDLDHRRPDAADGADMAPAELDDMVLTHQAEVAKWHEHCAALEGELRWLRAMAAQNRLPEPAESLRHFAGGVISEVFPLDRYLSTSPPGGLSIQSAWQQLAADPAASHTFPSSLQLLQPNLGFPPCLPSSETASQRQLGTYAGSCGASSASADSDGLADADMDALLQSLEAAVLRSSPGTQAAPQQQESIALQEPAGNRAQNGRSLSNAADELGAVRSDIVAALRRREDLRGELRGTEAKIGAAESELGQIQSEVHAAEETLRLRHEEADKLAGSIENYRTELKRLEVQVQNGYTQLESLGAAAQFGSPQRSYQSSTGNEESLTAQAEASQGVKLLLRKLKEANATADRYKKDLHEAEATTKAMQQELSERECMAAAEVAASEAKLMEARQQLRTLAVQPPAASGSRRVSRWDDVIEEAAGELEGVEGQLHTASRQLLDLRSATAQLSADAQKASDAKEQACTPCFHCILAEREAEQARERLREALAEASAAGHDAARHRAAADAAEEGHREMDEKRERLRMEVDGLEGEVRRLNRQLEKAAGSCQAQEQALLQLQQDCERAAAATGAAEKSAEEAQRELRDTQEQLRCSQAQVQEAAASLDALALQRSQAEAELAQLKELVAERMQRSEADVASAVAGLKAVQEESAQLEAKTSSARAQLAELETDARTKADQVSGLHQQRAEAARELQQIQSMLEAATQRRLREEEAADAASSEAAAAQRERTETRRSLQLAQDELASLQSQLQRQQSITSGSGARRRLELYATPDRDPYLSPAVPPSTAGGSHHRSAAVADRSPHYTVGSAGRAEGLPYHARGYTAEGTPHYLRGVRHSEEEARLQARLSYSAAQSASQADVIAGLMDDAQVLRRENEERAVECEEMRKRLAMGSAELADVRRRAEAAAKAASGELSRAEVRLRSAEAQKASLAAEVVHSLKRLLKRAEDDRTALTTECQGLTERLGAAASQREAYEREWEGLTERLRAAEAARVVAAAEADAAGRRTRAAEAAAAAAVAAPTTGAAAKLEAELQAANESAATATQLNADLRAANERVEAALAASQRDAAAALADLASVQADVAGANTFREELEGRLAAAERERGEVKSRLGLEEKRRVEVEERLAAAERRSSELGATVEALRAEAEAESFSRMLADTAADSGRRAELGWHDKGQAAAVQADLASLSRQAEDARAVLQDLHNRIRQSRAELDGAYAAKRQLSEVQRQLAELERELCRGHHTVRSRT</sequence>
<gene>
    <name evidence="3" type="ORF">COCSUDRAFT_63407</name>
</gene>
<dbReference type="PANTHER" id="PTHR23159">
    <property type="entry name" value="CENTROSOMAL PROTEIN 2"/>
    <property type="match status" value="1"/>
</dbReference>
<proteinExistence type="predicted"/>
<feature type="coiled-coil region" evidence="1">
    <location>
        <begin position="1529"/>
        <end position="1652"/>
    </location>
</feature>
<feature type="region of interest" description="Disordered" evidence="2">
    <location>
        <begin position="1431"/>
        <end position="1473"/>
    </location>
</feature>
<evidence type="ECO:0000256" key="1">
    <source>
        <dbReference type="SAM" id="Coils"/>
    </source>
</evidence>
<dbReference type="PANTHER" id="PTHR23159:SF66">
    <property type="entry name" value="OS04G0158400 PROTEIN"/>
    <property type="match status" value="1"/>
</dbReference>
<accession>I0YXA5</accession>
<feature type="compositionally biased region" description="Low complexity" evidence="2">
    <location>
        <begin position="617"/>
        <end position="628"/>
    </location>
</feature>
<feature type="coiled-coil region" evidence="1">
    <location>
        <begin position="370"/>
        <end position="397"/>
    </location>
</feature>
<evidence type="ECO:0000313" key="3">
    <source>
        <dbReference type="EMBL" id="EIE23024.1"/>
    </source>
</evidence>
<feature type="coiled-coil region" evidence="1">
    <location>
        <begin position="1686"/>
        <end position="1804"/>
    </location>
</feature>
<keyword evidence="1" id="KW-0175">Coiled coil</keyword>
<dbReference type="RefSeq" id="XP_005647568.1">
    <property type="nucleotide sequence ID" value="XM_005647511.1"/>
</dbReference>
<feature type="coiled-coil region" evidence="1">
    <location>
        <begin position="421"/>
        <end position="504"/>
    </location>
</feature>
<feature type="compositionally biased region" description="Low complexity" evidence="2">
    <location>
        <begin position="1377"/>
        <end position="1386"/>
    </location>
</feature>
<feature type="compositionally biased region" description="Polar residues" evidence="2">
    <location>
        <begin position="63"/>
        <end position="72"/>
    </location>
</feature>
<feature type="region of interest" description="Disordered" evidence="2">
    <location>
        <begin position="594"/>
        <end position="680"/>
    </location>
</feature>
<evidence type="ECO:0000313" key="4">
    <source>
        <dbReference type="Proteomes" id="UP000007264"/>
    </source>
</evidence>
<dbReference type="OrthoDB" id="10664885at2759"/>